<feature type="compositionally biased region" description="Low complexity" evidence="1">
    <location>
        <begin position="195"/>
        <end position="210"/>
    </location>
</feature>
<feature type="compositionally biased region" description="Polar residues" evidence="1">
    <location>
        <begin position="90"/>
        <end position="102"/>
    </location>
</feature>
<name>A0A8H3WPZ6_9PEZI</name>
<evidence type="ECO:0000313" key="3">
    <source>
        <dbReference type="Proteomes" id="UP000434172"/>
    </source>
</evidence>
<dbReference type="AlphaFoldDB" id="A0A8H3WPZ6"/>
<comment type="caution">
    <text evidence="2">The sequence shown here is derived from an EMBL/GenBank/DDBJ whole genome shotgun (WGS) entry which is preliminary data.</text>
</comment>
<reference evidence="2 3" key="1">
    <citation type="submission" date="2019-12" db="EMBL/GenBank/DDBJ databases">
        <title>A genome sequence resource for the geographically widespread anthracnose pathogen Colletotrichum asianum.</title>
        <authorList>
            <person name="Meng Y."/>
        </authorList>
    </citation>
    <scope>NUCLEOTIDE SEQUENCE [LARGE SCALE GENOMIC DNA]</scope>
    <source>
        <strain evidence="2 3">ICMP 18580</strain>
    </source>
</reference>
<feature type="compositionally biased region" description="Polar residues" evidence="1">
    <location>
        <begin position="51"/>
        <end position="60"/>
    </location>
</feature>
<evidence type="ECO:0000256" key="1">
    <source>
        <dbReference type="SAM" id="MobiDB-lite"/>
    </source>
</evidence>
<evidence type="ECO:0000313" key="2">
    <source>
        <dbReference type="EMBL" id="KAF0330225.1"/>
    </source>
</evidence>
<dbReference type="Proteomes" id="UP000434172">
    <property type="component" value="Unassembled WGS sequence"/>
</dbReference>
<dbReference type="EMBL" id="WOWK01000008">
    <property type="protein sequence ID" value="KAF0330225.1"/>
    <property type="molecule type" value="Genomic_DNA"/>
</dbReference>
<feature type="compositionally biased region" description="Basic and acidic residues" evidence="1">
    <location>
        <begin position="174"/>
        <end position="185"/>
    </location>
</feature>
<feature type="region of interest" description="Disordered" evidence="1">
    <location>
        <begin position="51"/>
        <end position="105"/>
    </location>
</feature>
<feature type="region of interest" description="Disordered" evidence="1">
    <location>
        <begin position="126"/>
        <end position="231"/>
    </location>
</feature>
<sequence>MRKKRTDGTWTGRRWLKGSLEKVGRQAKANQVVYQPKSSVSVLFTAAMQFQQQGQRTAGSRTKKKKKKTDGGGRPDLTGDTPHLGWGAVPNQTWTGSGSTKNPPRWVTAGDWSPITARWLQWLPPSGSPRMAVAPSRRQGSTLQNKSDPQFSSGYSHNFTTQAGVERYVPVPREGWKDAATDTRHPGRPTSQPDSSVSTGAASGAGVWWSKGRGRPPSPTPPSPLFHSCFV</sequence>
<feature type="compositionally biased region" description="Polar residues" evidence="1">
    <location>
        <begin position="138"/>
        <end position="163"/>
    </location>
</feature>
<proteinExistence type="predicted"/>
<keyword evidence="3" id="KW-1185">Reference proteome</keyword>
<accession>A0A8H3WPZ6</accession>
<organism evidence="2 3">
    <name type="scientific">Colletotrichum asianum</name>
    <dbReference type="NCBI Taxonomy" id="702518"/>
    <lineage>
        <taxon>Eukaryota</taxon>
        <taxon>Fungi</taxon>
        <taxon>Dikarya</taxon>
        <taxon>Ascomycota</taxon>
        <taxon>Pezizomycotina</taxon>
        <taxon>Sordariomycetes</taxon>
        <taxon>Hypocreomycetidae</taxon>
        <taxon>Glomerellales</taxon>
        <taxon>Glomerellaceae</taxon>
        <taxon>Colletotrichum</taxon>
        <taxon>Colletotrichum gloeosporioides species complex</taxon>
    </lineage>
</organism>
<gene>
    <name evidence="2" type="ORF">GQ607_002555</name>
</gene>
<protein>
    <submittedName>
        <fullName evidence="2">Uncharacterized protein</fullName>
    </submittedName>
</protein>